<evidence type="ECO:0000259" key="3">
    <source>
        <dbReference type="Pfam" id="PF00266"/>
    </source>
</evidence>
<dbReference type="Proteomes" id="UP000321400">
    <property type="component" value="Unassembled WGS sequence"/>
</dbReference>
<keyword evidence="5" id="KW-1185">Reference proteome</keyword>
<comment type="caution">
    <text evidence="4">The sequence shown here is derived from an EMBL/GenBank/DDBJ whole genome shotgun (WGS) entry which is preliminary data.</text>
</comment>
<evidence type="ECO:0000313" key="5">
    <source>
        <dbReference type="Proteomes" id="UP000321400"/>
    </source>
</evidence>
<organism evidence="4 5">
    <name type="scientific">Halolactibacillus alkaliphilus</name>
    <dbReference type="NCBI Taxonomy" id="442899"/>
    <lineage>
        <taxon>Bacteria</taxon>
        <taxon>Bacillati</taxon>
        <taxon>Bacillota</taxon>
        <taxon>Bacilli</taxon>
        <taxon>Bacillales</taxon>
        <taxon>Bacillaceae</taxon>
        <taxon>Halolactibacillus</taxon>
    </lineage>
</organism>
<dbReference type="PANTHER" id="PTHR11601">
    <property type="entry name" value="CYSTEINE DESULFURYLASE FAMILY MEMBER"/>
    <property type="match status" value="1"/>
</dbReference>
<gene>
    <name evidence="4" type="primary">nifS</name>
    <name evidence="4" type="ORF">HAL01_23970</name>
</gene>
<dbReference type="Pfam" id="PF00266">
    <property type="entry name" value="Aminotran_5"/>
    <property type="match status" value="1"/>
</dbReference>
<dbReference type="Gene3D" id="1.10.260.50">
    <property type="match status" value="1"/>
</dbReference>
<sequence>MIYLDHAATTKPLPIVLKTYQDVAKQYFANPASPHHVGEVADDLISQAKTIFTDYFHIPQDGIIFTSGGTESNHLILDLVLHQFNGEPIHIITSTVEHASLYDKCQLLEQQGRLSVTYITPAENGQITKQQLTKAVQPDTKLVTIQLINSETGISQDSEMIGDFCKDHQLLFHTDAVQAFGKQKLSSIFNYVDALSLSAHKIHGLKGVGALLLKQPKEWRAPFQSKTQAGFRQGTIDAGLIASFAVCVNDYITNKNKRLNTLSRLRHYFISQLKHEQLPIEVINSDEEGSHIIGCLSTASYGDYFQQALNRKQIYVSTRSACHSNTIGAIRSLIPLYPTEQHQHYFRISIGYFTTKSEIDATIFALKNSLETRTL</sequence>
<dbReference type="InterPro" id="IPR015421">
    <property type="entry name" value="PyrdxlP-dep_Trfase_major"/>
</dbReference>
<dbReference type="PIRSF" id="PIRSF005572">
    <property type="entry name" value="NifS"/>
    <property type="match status" value="1"/>
</dbReference>
<dbReference type="InterPro" id="IPR015422">
    <property type="entry name" value="PyrdxlP-dep_Trfase_small"/>
</dbReference>
<evidence type="ECO:0000313" key="4">
    <source>
        <dbReference type="EMBL" id="GEN57933.1"/>
    </source>
</evidence>
<dbReference type="GO" id="GO:0003824">
    <property type="term" value="F:catalytic activity"/>
    <property type="evidence" value="ECO:0007669"/>
    <property type="project" value="UniProtKB-ARBA"/>
</dbReference>
<evidence type="ECO:0000256" key="2">
    <source>
        <dbReference type="ARBA" id="ARBA00022898"/>
    </source>
</evidence>
<reference evidence="4 5" key="1">
    <citation type="submission" date="2019-07" db="EMBL/GenBank/DDBJ databases">
        <title>Whole genome shotgun sequence of Halolactibacillus alkaliphilus NBRC 103919.</title>
        <authorList>
            <person name="Hosoyama A."/>
            <person name="Uohara A."/>
            <person name="Ohji S."/>
            <person name="Ichikawa N."/>
        </authorList>
    </citation>
    <scope>NUCLEOTIDE SEQUENCE [LARGE SCALE GENOMIC DNA]</scope>
    <source>
        <strain evidence="4 5">NBRC 103919</strain>
    </source>
</reference>
<protein>
    <submittedName>
        <fullName evidence="4">Cysteine desulfurase</fullName>
    </submittedName>
</protein>
<dbReference type="InterPro" id="IPR015424">
    <property type="entry name" value="PyrdxlP-dep_Trfase"/>
</dbReference>
<dbReference type="STRING" id="442899.SAMN05720591_14512"/>
<dbReference type="PANTHER" id="PTHR11601:SF36">
    <property type="entry name" value="CYSTEINE DESULFURASE NIFS-RELATED"/>
    <property type="match status" value="1"/>
</dbReference>
<feature type="domain" description="Aminotransferase class V" evidence="3">
    <location>
        <begin position="2"/>
        <end position="361"/>
    </location>
</feature>
<dbReference type="AlphaFoldDB" id="A0A511X4S3"/>
<dbReference type="SUPFAM" id="SSF53383">
    <property type="entry name" value="PLP-dependent transferases"/>
    <property type="match status" value="1"/>
</dbReference>
<evidence type="ECO:0000256" key="1">
    <source>
        <dbReference type="ARBA" id="ARBA00001933"/>
    </source>
</evidence>
<dbReference type="Gene3D" id="3.40.640.10">
    <property type="entry name" value="Type I PLP-dependent aspartate aminotransferase-like (Major domain)"/>
    <property type="match status" value="1"/>
</dbReference>
<dbReference type="RefSeq" id="WP_229675577.1">
    <property type="nucleotide sequence ID" value="NZ_BMLL01000043.1"/>
</dbReference>
<name>A0A511X4S3_9BACI</name>
<dbReference type="EMBL" id="BJYE01000049">
    <property type="protein sequence ID" value="GEN57933.1"/>
    <property type="molecule type" value="Genomic_DNA"/>
</dbReference>
<dbReference type="Gene3D" id="3.90.1150.10">
    <property type="entry name" value="Aspartate Aminotransferase, domain 1"/>
    <property type="match status" value="1"/>
</dbReference>
<proteinExistence type="predicted"/>
<comment type="cofactor">
    <cofactor evidence="1">
        <name>pyridoxal 5'-phosphate</name>
        <dbReference type="ChEBI" id="CHEBI:597326"/>
    </cofactor>
</comment>
<keyword evidence="2" id="KW-0663">Pyridoxal phosphate</keyword>
<accession>A0A511X4S3</accession>
<dbReference type="InterPro" id="IPR016454">
    <property type="entry name" value="Cysteine_dSase"/>
</dbReference>
<dbReference type="InterPro" id="IPR000192">
    <property type="entry name" value="Aminotrans_V_dom"/>
</dbReference>